<evidence type="ECO:0000313" key="6">
    <source>
        <dbReference type="Proteomes" id="UP000016860"/>
    </source>
</evidence>
<evidence type="ECO:0000256" key="2">
    <source>
        <dbReference type="SAM" id="MobiDB-lite"/>
    </source>
</evidence>
<comment type="similarity">
    <text evidence="1">Belongs to the LytR/CpsA/Psr (LCP) family.</text>
</comment>
<dbReference type="Pfam" id="PF03816">
    <property type="entry name" value="LytR_cpsA_psr"/>
    <property type="match status" value="1"/>
</dbReference>
<keyword evidence="3" id="KW-1133">Transmembrane helix</keyword>
<evidence type="ECO:0000256" key="3">
    <source>
        <dbReference type="SAM" id="Phobius"/>
    </source>
</evidence>
<dbReference type="Gene3D" id="3.40.630.190">
    <property type="entry name" value="LCP protein"/>
    <property type="match status" value="1"/>
</dbReference>
<evidence type="ECO:0000256" key="1">
    <source>
        <dbReference type="ARBA" id="ARBA00006068"/>
    </source>
</evidence>
<comment type="caution">
    <text evidence="5">The sequence shown here is derived from an EMBL/GenBank/DDBJ whole genome shotgun (WGS) entry which is preliminary data.</text>
</comment>
<keyword evidence="3" id="KW-0812">Transmembrane</keyword>
<feature type="region of interest" description="Disordered" evidence="2">
    <location>
        <begin position="346"/>
        <end position="379"/>
    </location>
</feature>
<dbReference type="AlphaFoldDB" id="U4R620"/>
<dbReference type="PATRIC" id="fig|1330534.3.peg.1139"/>
<feature type="domain" description="Cell envelope-related transcriptional attenuator" evidence="4">
    <location>
        <begin position="78"/>
        <end position="251"/>
    </location>
</feature>
<dbReference type="InterPro" id="IPR050922">
    <property type="entry name" value="LytR/CpsA/Psr_CW_biosynth"/>
</dbReference>
<dbReference type="EMBL" id="ATAY01000020">
    <property type="protein sequence ID" value="EPR13367.1"/>
    <property type="molecule type" value="Genomic_DNA"/>
</dbReference>
<name>U4R620_9FIRM</name>
<evidence type="ECO:0000313" key="5">
    <source>
        <dbReference type="EMBL" id="EPR13367.1"/>
    </source>
</evidence>
<proteinExistence type="inferred from homology"/>
<feature type="transmembrane region" description="Helical" evidence="3">
    <location>
        <begin position="6"/>
        <end position="29"/>
    </location>
</feature>
<dbReference type="STRING" id="1330534.L323_05710"/>
<protein>
    <submittedName>
        <fullName evidence="5">Transcriptional regulator</fullName>
    </submittedName>
</protein>
<dbReference type="NCBIfam" id="TIGR00350">
    <property type="entry name" value="lytR_cpsA_psr"/>
    <property type="match status" value="1"/>
</dbReference>
<dbReference type="PANTHER" id="PTHR33392">
    <property type="entry name" value="POLYISOPRENYL-TEICHOIC ACID--PEPTIDOGLYCAN TEICHOIC ACID TRANSFERASE TAGU"/>
    <property type="match status" value="1"/>
</dbReference>
<evidence type="ECO:0000259" key="4">
    <source>
        <dbReference type="Pfam" id="PF03816"/>
    </source>
</evidence>
<dbReference type="Proteomes" id="UP000016860">
    <property type="component" value="Unassembled WGS sequence"/>
</dbReference>
<feature type="compositionally biased region" description="Basic and acidic residues" evidence="2">
    <location>
        <begin position="369"/>
        <end position="379"/>
    </location>
</feature>
<organism evidence="5 6">
    <name type="scientific">Ruminiclostridium papyrosolvens C7</name>
    <dbReference type="NCBI Taxonomy" id="1330534"/>
    <lineage>
        <taxon>Bacteria</taxon>
        <taxon>Bacillati</taxon>
        <taxon>Bacillota</taxon>
        <taxon>Clostridia</taxon>
        <taxon>Eubacteriales</taxon>
        <taxon>Oscillospiraceae</taxon>
        <taxon>Ruminiclostridium</taxon>
    </lineage>
</organism>
<dbReference type="InterPro" id="IPR004474">
    <property type="entry name" value="LytR_CpsA_psr"/>
</dbReference>
<reference evidence="5 6" key="1">
    <citation type="journal article" date="2013" name="Genome Announc.">
        <title>Draft Genome Sequence of the Cellulolytic Bacterium Clostridium papyrosolvens C7 (ATCC 700395).</title>
        <authorList>
            <person name="Zepeda V."/>
            <person name="Dassa B."/>
            <person name="Borovok I."/>
            <person name="Lamed R."/>
            <person name="Bayer E.A."/>
            <person name="Cate J.H."/>
        </authorList>
    </citation>
    <scope>NUCLEOTIDE SEQUENCE [LARGE SCALE GENOMIC DNA]</scope>
    <source>
        <strain evidence="5 6">C7</strain>
    </source>
</reference>
<sequence length="379" mass="43150">MKSAKISFLSCLFSGIILFIIGTVLMVNIRTTPPTQQKPDTALPSSNSKDSIDITETYKNSGNPLNFLVLIKEASGLHTDTIIIGNYEPVTNQISLLTVPRDTKPTGKSTLKINNVFSMALNKYADLPKNQQKNKAIEYTTQFISNLTNIPIDYYVYLEIDTIKEIVDMLDGVYFDVPADLRYPDPSQDLNINLKKGYQLLDGDKAEQLLRFRKPPYSLRKASDDLRKYYDGSDLKRTEMQIKFVNELIKQKVTLLNMPKLIPVINYAFSNVITNISLSDTLNLAGGLTRANKQEMNSFKLCGLDRTINEIYYFIYTQKVENVKTREQYDTQEIIDKYFKTKTGKFSPEPDKKYNYLSVLPKNPSNAETESKSNGKDKP</sequence>
<accession>U4R620</accession>
<dbReference type="RefSeq" id="WP_020814724.1">
    <property type="nucleotide sequence ID" value="NZ_ATAY01000020.1"/>
</dbReference>
<keyword evidence="3" id="KW-0472">Membrane</keyword>
<dbReference type="OrthoDB" id="305468at2"/>
<dbReference type="PANTHER" id="PTHR33392:SF6">
    <property type="entry name" value="POLYISOPRENYL-TEICHOIC ACID--PEPTIDOGLYCAN TEICHOIC ACID TRANSFERASE TAGU"/>
    <property type="match status" value="1"/>
</dbReference>
<gene>
    <name evidence="5" type="ORF">L323_05710</name>
</gene>